<evidence type="ECO:0000256" key="3">
    <source>
        <dbReference type="SAM" id="SignalP"/>
    </source>
</evidence>
<feature type="region of interest" description="Disordered" evidence="1">
    <location>
        <begin position="208"/>
        <end position="231"/>
    </location>
</feature>
<name>D4DKR8_TRIVH</name>
<feature type="transmembrane region" description="Helical" evidence="2">
    <location>
        <begin position="127"/>
        <end position="153"/>
    </location>
</feature>
<dbReference type="RefSeq" id="XP_003018217.1">
    <property type="nucleotide sequence ID" value="XM_003018171.1"/>
</dbReference>
<feature type="chain" id="PRO_5003055951" evidence="3">
    <location>
        <begin position="21"/>
        <end position="349"/>
    </location>
</feature>
<keyword evidence="3" id="KW-0732">Signal</keyword>
<dbReference type="HOGENOM" id="CLU_068318_0_0_1"/>
<sequence length="349" mass="39362">MGRRRGLSASLCLWLSGSTGSPTLKLRLPACSPAPARCCEALLHCWGFALAGNFLQRYHTTSTARQQHRHCTVTASSLHRHRSTLSDRITHGSMDGVNLVQRVSMSLRAGTALGRRDAQSHTEQEEYLTYAVFMADFIPFLAVAIYILLAVVIGWKYLGIDVEAYGGCYELEELEQGDDGGSRGEEEEEDDNDNEGIFLLHYIQSGQAPQQQERDQAEPVHKPPLDDSRHSLDNIITTTPNGISKYFHPTSGRLRDDIVHPTQTRLDRMLGDDEDEGHGSIAWYKALQRFSDKFILKAQAWLDKDEANIDRVEHRETSKVCGESNRVVRQILRERREEGGYKDAEDNLH</sequence>
<dbReference type="KEGG" id="tve:TRV_07792"/>
<gene>
    <name evidence="4" type="ORF">TRV_07792</name>
</gene>
<keyword evidence="2" id="KW-1133">Transmembrane helix</keyword>
<feature type="signal peptide" evidence="3">
    <location>
        <begin position="1"/>
        <end position="20"/>
    </location>
</feature>
<dbReference type="EMBL" id="ACYE01000479">
    <property type="protein sequence ID" value="EFE37572.1"/>
    <property type="molecule type" value="Genomic_DNA"/>
</dbReference>
<accession>D4DKR8</accession>
<organism evidence="4 5">
    <name type="scientific">Trichophyton verrucosum (strain HKI 0517)</name>
    <dbReference type="NCBI Taxonomy" id="663202"/>
    <lineage>
        <taxon>Eukaryota</taxon>
        <taxon>Fungi</taxon>
        <taxon>Dikarya</taxon>
        <taxon>Ascomycota</taxon>
        <taxon>Pezizomycotina</taxon>
        <taxon>Eurotiomycetes</taxon>
        <taxon>Eurotiomycetidae</taxon>
        <taxon>Onygenales</taxon>
        <taxon>Arthrodermataceae</taxon>
        <taxon>Trichophyton</taxon>
    </lineage>
</organism>
<reference evidence="5" key="1">
    <citation type="journal article" date="2011" name="Genome Biol.">
        <title>Comparative and functional genomics provide insights into the pathogenicity of dermatophytic fungi.</title>
        <authorList>
            <person name="Burmester A."/>
            <person name="Shelest E."/>
            <person name="Gloeckner G."/>
            <person name="Heddergott C."/>
            <person name="Schindler S."/>
            <person name="Staib P."/>
            <person name="Heidel A."/>
            <person name="Felder M."/>
            <person name="Petzold A."/>
            <person name="Szafranski K."/>
            <person name="Feuermann M."/>
            <person name="Pedruzzi I."/>
            <person name="Priebe S."/>
            <person name="Groth M."/>
            <person name="Winkler R."/>
            <person name="Li W."/>
            <person name="Kniemeyer O."/>
            <person name="Schroeckh V."/>
            <person name="Hertweck C."/>
            <person name="Hube B."/>
            <person name="White T.C."/>
            <person name="Platzer M."/>
            <person name="Guthke R."/>
            <person name="Heitman J."/>
            <person name="Woestemeyer J."/>
            <person name="Zipfel P.F."/>
            <person name="Monod M."/>
            <person name="Brakhage A.A."/>
        </authorList>
    </citation>
    <scope>NUCLEOTIDE SEQUENCE [LARGE SCALE GENOMIC DNA]</scope>
    <source>
        <strain evidence="5">HKI 0517</strain>
    </source>
</reference>
<keyword evidence="5" id="KW-1185">Reference proteome</keyword>
<keyword evidence="2" id="KW-0812">Transmembrane</keyword>
<proteinExistence type="predicted"/>
<evidence type="ECO:0000256" key="1">
    <source>
        <dbReference type="SAM" id="MobiDB-lite"/>
    </source>
</evidence>
<dbReference type="AlphaFoldDB" id="D4DKR8"/>
<dbReference type="Proteomes" id="UP000008383">
    <property type="component" value="Unassembled WGS sequence"/>
</dbReference>
<feature type="compositionally biased region" description="Basic and acidic residues" evidence="1">
    <location>
        <begin position="212"/>
        <end position="231"/>
    </location>
</feature>
<evidence type="ECO:0000313" key="5">
    <source>
        <dbReference type="Proteomes" id="UP000008383"/>
    </source>
</evidence>
<dbReference type="GeneID" id="9579588"/>
<evidence type="ECO:0000256" key="2">
    <source>
        <dbReference type="SAM" id="Phobius"/>
    </source>
</evidence>
<evidence type="ECO:0000313" key="4">
    <source>
        <dbReference type="EMBL" id="EFE37572.1"/>
    </source>
</evidence>
<keyword evidence="2" id="KW-0472">Membrane</keyword>
<protein>
    <submittedName>
        <fullName evidence="4">Uncharacterized protein</fullName>
    </submittedName>
</protein>
<comment type="caution">
    <text evidence="4">The sequence shown here is derived from an EMBL/GenBank/DDBJ whole genome shotgun (WGS) entry which is preliminary data.</text>
</comment>
<dbReference type="OrthoDB" id="4174403at2759"/>